<dbReference type="Proteomes" id="UP000472269">
    <property type="component" value="Unplaced"/>
</dbReference>
<feature type="domain" description="Ubiquitin-like" evidence="1">
    <location>
        <begin position="3"/>
        <end position="77"/>
    </location>
</feature>
<dbReference type="Pfam" id="PF00240">
    <property type="entry name" value="ubiquitin"/>
    <property type="match status" value="1"/>
</dbReference>
<dbReference type="Ensembl" id="ENSACUT00000004162.1">
    <property type="protein sequence ID" value="ENSACUP00000003913.1"/>
    <property type="gene ID" value="ENSACUG00000002676.1"/>
</dbReference>
<evidence type="ECO:0000313" key="3">
    <source>
        <dbReference type="Proteomes" id="UP000472269"/>
    </source>
</evidence>
<dbReference type="InterPro" id="IPR029071">
    <property type="entry name" value="Ubiquitin-like_domsf"/>
</dbReference>
<dbReference type="SUPFAM" id="SSF54236">
    <property type="entry name" value="Ubiquitin-like"/>
    <property type="match status" value="1"/>
</dbReference>
<dbReference type="AlphaFoldDB" id="A0A663LWN9"/>
<dbReference type="InterPro" id="IPR000626">
    <property type="entry name" value="Ubiquitin-like_dom"/>
</dbReference>
<evidence type="ECO:0000259" key="1">
    <source>
        <dbReference type="PROSITE" id="PS50053"/>
    </source>
</evidence>
<reference evidence="2" key="1">
    <citation type="submission" date="2025-08" db="UniProtKB">
        <authorList>
            <consortium name="Ensembl"/>
        </authorList>
    </citation>
    <scope>IDENTIFICATION</scope>
</reference>
<dbReference type="CDD" id="cd17039">
    <property type="entry name" value="Ubl_ubiquitin_like"/>
    <property type="match status" value="1"/>
</dbReference>
<dbReference type="Gene3D" id="3.10.20.90">
    <property type="entry name" value="Phosphatidylinositol 3-kinase Catalytic Subunit, Chain A, domain 1"/>
    <property type="match status" value="1"/>
</dbReference>
<keyword evidence="3" id="KW-1185">Reference proteome</keyword>
<sequence>MQFNVFIKTLFGKTFVIPVSLDTSVRELKAKLNAQDPSLLPEMGRLIYGSKQLEDDQTLRYYRVKPESSLYHLRRCK</sequence>
<dbReference type="SMART" id="SM00213">
    <property type="entry name" value="UBQ"/>
    <property type="match status" value="1"/>
</dbReference>
<dbReference type="PROSITE" id="PS50053">
    <property type="entry name" value="UBIQUITIN_2"/>
    <property type="match status" value="1"/>
</dbReference>
<accession>A0A663LWN9</accession>
<reference evidence="2" key="2">
    <citation type="submission" date="2025-09" db="UniProtKB">
        <authorList>
            <consortium name="Ensembl"/>
        </authorList>
    </citation>
    <scope>IDENTIFICATION</scope>
</reference>
<organism evidence="2 3">
    <name type="scientific">Athene cunicularia</name>
    <name type="common">Burrowing owl</name>
    <name type="synonym">Speotyto cunicularia</name>
    <dbReference type="NCBI Taxonomy" id="194338"/>
    <lineage>
        <taxon>Eukaryota</taxon>
        <taxon>Metazoa</taxon>
        <taxon>Chordata</taxon>
        <taxon>Craniata</taxon>
        <taxon>Vertebrata</taxon>
        <taxon>Euteleostomi</taxon>
        <taxon>Archelosauria</taxon>
        <taxon>Archosauria</taxon>
        <taxon>Dinosauria</taxon>
        <taxon>Saurischia</taxon>
        <taxon>Theropoda</taxon>
        <taxon>Coelurosauria</taxon>
        <taxon>Aves</taxon>
        <taxon>Neognathae</taxon>
        <taxon>Neoaves</taxon>
        <taxon>Telluraves</taxon>
        <taxon>Strigiformes</taxon>
        <taxon>Strigidae</taxon>
        <taxon>Athene</taxon>
    </lineage>
</organism>
<name>A0A663LWN9_ATHCN</name>
<proteinExistence type="predicted"/>
<evidence type="ECO:0000313" key="2">
    <source>
        <dbReference type="Ensembl" id="ENSACUP00000003913.1"/>
    </source>
</evidence>
<protein>
    <recommendedName>
        <fullName evidence="1">Ubiquitin-like domain-containing protein</fullName>
    </recommendedName>
</protein>